<dbReference type="InterPro" id="IPR035937">
    <property type="entry name" value="FPG_N"/>
</dbReference>
<dbReference type="Pfam" id="PF06827">
    <property type="entry name" value="zf-FPG_IleRS"/>
    <property type="match status" value="1"/>
</dbReference>
<dbReference type="SMART" id="SM01232">
    <property type="entry name" value="H2TH"/>
    <property type="match status" value="1"/>
</dbReference>
<evidence type="ECO:0000256" key="5">
    <source>
        <dbReference type="ARBA" id="ARBA00022723"/>
    </source>
</evidence>
<comment type="similarity">
    <text evidence="3">Belongs to the FPG family.</text>
</comment>
<feature type="domain" description="Formamidopyrimidine-DNA glycosylase catalytic" evidence="17">
    <location>
        <begin position="2"/>
        <end position="119"/>
    </location>
</feature>
<dbReference type="PROSITE" id="PS51066">
    <property type="entry name" value="ZF_FPG_2"/>
    <property type="match status" value="1"/>
</dbReference>
<evidence type="ECO:0000259" key="16">
    <source>
        <dbReference type="PROSITE" id="PS51066"/>
    </source>
</evidence>
<dbReference type="InterPro" id="IPR012319">
    <property type="entry name" value="FPG_cat"/>
</dbReference>
<gene>
    <name evidence="18" type="ORF">UFOPK4098_00843</name>
    <name evidence="19" type="ORF">UFOPK4347_01077</name>
</gene>
<dbReference type="FunFam" id="1.10.8.50:FF:000003">
    <property type="entry name" value="Formamidopyrimidine-DNA glycosylase"/>
    <property type="match status" value="1"/>
</dbReference>
<sequence>MPELPEVETVRRSVENAVVGARITQVEVGRERTVRRSSKQALIAGLQDEAIVAARRHGKYLLFDLSSGNVMMVHLRMSGRLLLATPGDIREKHTHVVLTLEKKNEELRELRFVDPRTFGEVVVYNPDDDNPEEGTESLVPEVARLGLDPLTGNFTFDAFRERFTKGNRGVKALLLDQSVVAGIGNIYADEILHRARLRWNHLSATLSVKHLRELHGHIGEVLAEAVAAGGSTLADTQYVDALGKEGIFQTEHRVYARQGERCLTCGRGIIKRVMGAGRSTHFCPVCQK</sequence>
<dbReference type="GO" id="GO:0140078">
    <property type="term" value="F:class I DNA-(apurinic or apyrimidinic site) endonuclease activity"/>
    <property type="evidence" value="ECO:0007669"/>
    <property type="project" value="UniProtKB-EC"/>
</dbReference>
<dbReference type="InterPro" id="IPR015887">
    <property type="entry name" value="DNA_glyclase_Znf_dom_DNA_BS"/>
</dbReference>
<dbReference type="SUPFAM" id="SSF46946">
    <property type="entry name" value="S13-like H2TH domain"/>
    <property type="match status" value="1"/>
</dbReference>
<evidence type="ECO:0000256" key="15">
    <source>
        <dbReference type="ARBA" id="ARBA00044632"/>
    </source>
</evidence>
<evidence type="ECO:0000256" key="1">
    <source>
        <dbReference type="ARBA" id="ARBA00001668"/>
    </source>
</evidence>
<dbReference type="PANTHER" id="PTHR22993:SF9">
    <property type="entry name" value="FORMAMIDOPYRIMIDINE-DNA GLYCOSYLASE"/>
    <property type="match status" value="1"/>
</dbReference>
<dbReference type="EMBL" id="CAFBQU010000026">
    <property type="protein sequence ID" value="CAB5066029.1"/>
    <property type="molecule type" value="Genomic_DNA"/>
</dbReference>
<dbReference type="Pfam" id="PF01149">
    <property type="entry name" value="Fapy_DNA_glyco"/>
    <property type="match status" value="1"/>
</dbReference>
<keyword evidence="7" id="KW-0863">Zinc-finger</keyword>
<accession>A0A6J7UJ25</accession>
<evidence type="ECO:0000313" key="18">
    <source>
        <dbReference type="EMBL" id="CAB5020652.1"/>
    </source>
</evidence>
<dbReference type="EMBL" id="CAFBPN010000038">
    <property type="protein sequence ID" value="CAB5020652.1"/>
    <property type="molecule type" value="Genomic_DNA"/>
</dbReference>
<dbReference type="PROSITE" id="PS51068">
    <property type="entry name" value="FPG_CAT"/>
    <property type="match status" value="1"/>
</dbReference>
<dbReference type="GO" id="GO:0034039">
    <property type="term" value="F:8-oxo-7,8-dihydroguanine DNA N-glycosylase activity"/>
    <property type="evidence" value="ECO:0007669"/>
    <property type="project" value="TreeGrafter"/>
</dbReference>
<dbReference type="PROSITE" id="PS01242">
    <property type="entry name" value="ZF_FPG_1"/>
    <property type="match status" value="1"/>
</dbReference>
<dbReference type="InterPro" id="IPR010663">
    <property type="entry name" value="Znf_FPG/IleRS"/>
</dbReference>
<dbReference type="HAMAP" id="MF_00103">
    <property type="entry name" value="Fapy_DNA_glycosyl"/>
    <property type="match status" value="1"/>
</dbReference>
<evidence type="ECO:0000256" key="14">
    <source>
        <dbReference type="ARBA" id="ARBA00023295"/>
    </source>
</evidence>
<dbReference type="NCBIfam" id="NF002211">
    <property type="entry name" value="PRK01103.1"/>
    <property type="match status" value="1"/>
</dbReference>
<keyword evidence="9" id="KW-0862">Zinc</keyword>
<dbReference type="SUPFAM" id="SSF81624">
    <property type="entry name" value="N-terminal domain of MutM-like DNA repair proteins"/>
    <property type="match status" value="1"/>
</dbReference>
<evidence type="ECO:0000256" key="11">
    <source>
        <dbReference type="ARBA" id="ARBA00023204"/>
    </source>
</evidence>
<dbReference type="PANTHER" id="PTHR22993">
    <property type="entry name" value="FORMAMIDOPYRIMIDINE-DNA GLYCOSYLASE"/>
    <property type="match status" value="1"/>
</dbReference>
<keyword evidence="12" id="KW-0456">Lyase</keyword>
<name>A0A6J7UJ25_9ZZZZ</name>
<organism evidence="19">
    <name type="scientific">freshwater metagenome</name>
    <dbReference type="NCBI Taxonomy" id="449393"/>
    <lineage>
        <taxon>unclassified sequences</taxon>
        <taxon>metagenomes</taxon>
        <taxon>ecological metagenomes</taxon>
    </lineage>
</organism>
<keyword evidence="11" id="KW-0234">DNA repair</keyword>
<dbReference type="GO" id="GO:0003684">
    <property type="term" value="F:damaged DNA binding"/>
    <property type="evidence" value="ECO:0007669"/>
    <property type="project" value="InterPro"/>
</dbReference>
<evidence type="ECO:0000256" key="2">
    <source>
        <dbReference type="ARBA" id="ARBA00001947"/>
    </source>
</evidence>
<keyword evidence="8" id="KW-0378">Hydrolase</keyword>
<evidence type="ECO:0000256" key="8">
    <source>
        <dbReference type="ARBA" id="ARBA00022801"/>
    </source>
</evidence>
<feature type="domain" description="FPG-type" evidence="16">
    <location>
        <begin position="253"/>
        <end position="288"/>
    </location>
</feature>
<evidence type="ECO:0000256" key="12">
    <source>
        <dbReference type="ARBA" id="ARBA00023239"/>
    </source>
</evidence>
<comment type="catalytic activity">
    <reaction evidence="15">
        <text>2'-deoxyribonucleotide-(2'-deoxyribose 5'-phosphate)-2'-deoxyribonucleotide-DNA = a 3'-end 2'-deoxyribonucleotide-(2,3-dehydro-2,3-deoxyribose 5'-phosphate)-DNA + a 5'-end 5'-phospho-2'-deoxyribonucleoside-DNA + H(+)</text>
        <dbReference type="Rhea" id="RHEA:66592"/>
        <dbReference type="Rhea" id="RHEA-COMP:13180"/>
        <dbReference type="Rhea" id="RHEA-COMP:16897"/>
        <dbReference type="Rhea" id="RHEA-COMP:17067"/>
        <dbReference type="ChEBI" id="CHEBI:15378"/>
        <dbReference type="ChEBI" id="CHEBI:136412"/>
        <dbReference type="ChEBI" id="CHEBI:157695"/>
        <dbReference type="ChEBI" id="CHEBI:167181"/>
        <dbReference type="EC" id="4.2.99.18"/>
    </reaction>
</comment>
<dbReference type="GO" id="GO:0008270">
    <property type="term" value="F:zinc ion binding"/>
    <property type="evidence" value="ECO:0007669"/>
    <property type="project" value="UniProtKB-KW"/>
</dbReference>
<comment type="catalytic activity">
    <reaction evidence="1">
        <text>Hydrolysis of DNA containing ring-opened 7-methylguanine residues, releasing 2,6-diamino-4-hydroxy-5-(N-methyl)formamidopyrimidine.</text>
        <dbReference type="EC" id="3.2.2.23"/>
    </reaction>
</comment>
<keyword evidence="13" id="KW-0511">Multifunctional enzyme</keyword>
<dbReference type="InterPro" id="IPR000214">
    <property type="entry name" value="Znf_DNA_glyclase/AP_lyase"/>
</dbReference>
<dbReference type="Gene3D" id="3.20.190.10">
    <property type="entry name" value="MutM-like, N-terminal"/>
    <property type="match status" value="1"/>
</dbReference>
<dbReference type="SMART" id="SM00898">
    <property type="entry name" value="Fapy_DNA_glyco"/>
    <property type="match status" value="1"/>
</dbReference>
<evidence type="ECO:0000256" key="6">
    <source>
        <dbReference type="ARBA" id="ARBA00022763"/>
    </source>
</evidence>
<dbReference type="CDD" id="cd08966">
    <property type="entry name" value="EcFpg-like_N"/>
    <property type="match status" value="1"/>
</dbReference>
<dbReference type="GO" id="GO:0006284">
    <property type="term" value="P:base-excision repair"/>
    <property type="evidence" value="ECO:0007669"/>
    <property type="project" value="InterPro"/>
</dbReference>
<dbReference type="InterPro" id="IPR010979">
    <property type="entry name" value="Ribosomal_uS13-like_H2TH"/>
</dbReference>
<dbReference type="Pfam" id="PF06831">
    <property type="entry name" value="H2TH"/>
    <property type="match status" value="1"/>
</dbReference>
<dbReference type="AlphaFoldDB" id="A0A6J7UJ25"/>
<evidence type="ECO:0000256" key="10">
    <source>
        <dbReference type="ARBA" id="ARBA00023125"/>
    </source>
</evidence>
<evidence type="ECO:0000256" key="3">
    <source>
        <dbReference type="ARBA" id="ARBA00009409"/>
    </source>
</evidence>
<evidence type="ECO:0000259" key="17">
    <source>
        <dbReference type="PROSITE" id="PS51068"/>
    </source>
</evidence>
<dbReference type="Gene3D" id="1.10.8.50">
    <property type="match status" value="1"/>
</dbReference>
<protein>
    <submittedName>
        <fullName evidence="19">Unannotated protein</fullName>
    </submittedName>
</protein>
<comment type="cofactor">
    <cofactor evidence="2">
        <name>Zn(2+)</name>
        <dbReference type="ChEBI" id="CHEBI:29105"/>
    </cofactor>
</comment>
<keyword evidence="10" id="KW-0238">DNA-binding</keyword>
<evidence type="ECO:0000256" key="7">
    <source>
        <dbReference type="ARBA" id="ARBA00022771"/>
    </source>
</evidence>
<evidence type="ECO:0000256" key="9">
    <source>
        <dbReference type="ARBA" id="ARBA00022833"/>
    </source>
</evidence>
<evidence type="ECO:0000256" key="13">
    <source>
        <dbReference type="ARBA" id="ARBA00023268"/>
    </source>
</evidence>
<evidence type="ECO:0000256" key="4">
    <source>
        <dbReference type="ARBA" id="ARBA00011245"/>
    </source>
</evidence>
<evidence type="ECO:0000313" key="19">
    <source>
        <dbReference type="EMBL" id="CAB5066029.1"/>
    </source>
</evidence>
<dbReference type="InterPro" id="IPR015886">
    <property type="entry name" value="H2TH_FPG"/>
</dbReference>
<keyword evidence="14" id="KW-0326">Glycosidase</keyword>
<reference evidence="19" key="1">
    <citation type="submission" date="2020-05" db="EMBL/GenBank/DDBJ databases">
        <authorList>
            <person name="Chiriac C."/>
            <person name="Salcher M."/>
            <person name="Ghai R."/>
            <person name="Kavagutti S V."/>
        </authorList>
    </citation>
    <scope>NUCLEOTIDE SEQUENCE</scope>
</reference>
<dbReference type="NCBIfam" id="TIGR00577">
    <property type="entry name" value="fpg"/>
    <property type="match status" value="1"/>
</dbReference>
<comment type="subunit">
    <text evidence="4">Monomer.</text>
</comment>
<keyword evidence="6" id="KW-0227">DNA damage</keyword>
<dbReference type="SUPFAM" id="SSF57716">
    <property type="entry name" value="Glucocorticoid receptor-like (DNA-binding domain)"/>
    <property type="match status" value="1"/>
</dbReference>
<proteinExistence type="inferred from homology"/>
<keyword evidence="5" id="KW-0479">Metal-binding</keyword>
<dbReference type="InterPro" id="IPR020629">
    <property type="entry name" value="FPG_Glyclase"/>
</dbReference>